<reference evidence="1" key="4">
    <citation type="submission" date="2025-09" db="UniProtKB">
        <authorList>
            <consortium name="Ensembl"/>
        </authorList>
    </citation>
    <scope>IDENTIFICATION</scope>
</reference>
<protein>
    <submittedName>
        <fullName evidence="1">Uncharacterized protein</fullName>
    </submittedName>
</protein>
<dbReference type="Ensembl" id="ENSAMXT00000037892.1">
    <property type="protein sequence ID" value="ENSAMXP00000031967.1"/>
    <property type="gene ID" value="ENSAMXG00000032769.1"/>
</dbReference>
<organism evidence="1 2">
    <name type="scientific">Astyanax mexicanus</name>
    <name type="common">Blind cave fish</name>
    <name type="synonym">Astyanax fasciatus mexicanus</name>
    <dbReference type="NCBI Taxonomy" id="7994"/>
    <lineage>
        <taxon>Eukaryota</taxon>
        <taxon>Metazoa</taxon>
        <taxon>Chordata</taxon>
        <taxon>Craniata</taxon>
        <taxon>Vertebrata</taxon>
        <taxon>Euteleostomi</taxon>
        <taxon>Actinopterygii</taxon>
        <taxon>Neopterygii</taxon>
        <taxon>Teleostei</taxon>
        <taxon>Ostariophysi</taxon>
        <taxon>Characiformes</taxon>
        <taxon>Characoidei</taxon>
        <taxon>Acestrorhamphidae</taxon>
        <taxon>Acestrorhamphinae</taxon>
        <taxon>Astyanax</taxon>
    </lineage>
</organism>
<dbReference type="Proteomes" id="UP000018467">
    <property type="component" value="Unassembled WGS sequence"/>
</dbReference>
<evidence type="ECO:0000313" key="1">
    <source>
        <dbReference type="Ensembl" id="ENSAMXP00000031967.1"/>
    </source>
</evidence>
<keyword evidence="2" id="KW-1185">Reference proteome</keyword>
<dbReference type="InParanoid" id="A0A3B1IPT8"/>
<sequence length="318" mass="33942">CAGVCKHCASIPVPLCACAELCAGVYIHLCWSVCSRVGACAGVCSVCAGVCCVYLCWSMCWTVYICVGGCVPVLEHVLECVYLCWSMCWSVCTCVGVYVGACAGVCVPVLECMHLCWSVCRSLWTCAGVCVPLLECVLENVLECVHLCWSMCWTVYSCVGVCVPVLDCVGVCGPVECVGVMCCSVCTCVGVCGPVLECVLENVLECVHLCWSVCSRVGACAGGDLALVQQQSPLQPVPLTRGAQQELGHVQGKVLHKLEPVFTHGVHQATGSSLAQSDLHSLPTVVNPFNLTCKKQNTMICNPYQSIYLQIITTKKDI</sequence>
<evidence type="ECO:0000313" key="2">
    <source>
        <dbReference type="Proteomes" id="UP000018467"/>
    </source>
</evidence>
<name>A0A3B1IPT8_ASTMX</name>
<dbReference type="AlphaFoldDB" id="A0A3B1IPT8"/>
<reference evidence="2" key="2">
    <citation type="journal article" date="2014" name="Nat. Commun.">
        <title>The cavefish genome reveals candidate genes for eye loss.</title>
        <authorList>
            <person name="McGaugh S.E."/>
            <person name="Gross J.B."/>
            <person name="Aken B."/>
            <person name="Blin M."/>
            <person name="Borowsky R."/>
            <person name="Chalopin D."/>
            <person name="Hinaux H."/>
            <person name="Jeffery W.R."/>
            <person name="Keene A."/>
            <person name="Ma L."/>
            <person name="Minx P."/>
            <person name="Murphy D."/>
            <person name="O'Quin K.E."/>
            <person name="Retaux S."/>
            <person name="Rohner N."/>
            <person name="Searle S.M."/>
            <person name="Stahl B.A."/>
            <person name="Tabin C."/>
            <person name="Volff J.N."/>
            <person name="Yoshizawa M."/>
            <person name="Warren W.C."/>
        </authorList>
    </citation>
    <scope>NUCLEOTIDE SEQUENCE [LARGE SCALE GENOMIC DNA]</scope>
    <source>
        <strain evidence="2">female</strain>
    </source>
</reference>
<reference evidence="2" key="1">
    <citation type="submission" date="2013-03" db="EMBL/GenBank/DDBJ databases">
        <authorList>
            <person name="Jeffery W."/>
            <person name="Warren W."/>
            <person name="Wilson R.K."/>
        </authorList>
    </citation>
    <scope>NUCLEOTIDE SEQUENCE</scope>
    <source>
        <strain evidence="2">female</strain>
    </source>
</reference>
<accession>A0A3B1IPT8</accession>
<reference evidence="1" key="3">
    <citation type="submission" date="2025-08" db="UniProtKB">
        <authorList>
            <consortium name="Ensembl"/>
        </authorList>
    </citation>
    <scope>IDENTIFICATION</scope>
</reference>
<proteinExistence type="predicted"/>